<evidence type="ECO:0000259" key="5">
    <source>
        <dbReference type="Pfam" id="PF00700"/>
    </source>
</evidence>
<accession>A0A1U9JX91</accession>
<comment type="subcellular location">
    <subcellularLocation>
        <location evidence="3">Secreted</location>
    </subcellularLocation>
    <subcellularLocation>
        <location evidence="3">Bacterial flagellum</location>
    </subcellularLocation>
</comment>
<dbReference type="Gene3D" id="1.20.1330.10">
    <property type="entry name" value="f41 fragment of flagellin, N-terminal domain"/>
    <property type="match status" value="1"/>
</dbReference>
<evidence type="ECO:0000256" key="3">
    <source>
        <dbReference type="RuleBase" id="RU362073"/>
    </source>
</evidence>
<dbReference type="OrthoDB" id="9796789at2"/>
<dbReference type="PANTHER" id="PTHR42792:SF2">
    <property type="entry name" value="FLAGELLIN"/>
    <property type="match status" value="1"/>
</dbReference>
<protein>
    <recommendedName>
        <fullName evidence="3">Flagellin</fullName>
    </recommendedName>
</protein>
<comment type="similarity">
    <text evidence="1 3">Belongs to the bacterial flagellin family.</text>
</comment>
<dbReference type="InterPro" id="IPR046358">
    <property type="entry name" value="Flagellin_C"/>
</dbReference>
<dbReference type="PRINTS" id="PR00207">
    <property type="entry name" value="FLAGELLIN"/>
</dbReference>
<comment type="function">
    <text evidence="3">Flagellin is the subunit protein which polymerizes to form the filaments of bacterial flagella.</text>
</comment>
<evidence type="ECO:0000256" key="2">
    <source>
        <dbReference type="ARBA" id="ARBA00023143"/>
    </source>
</evidence>
<name>A0A1U9JX91_9BURK</name>
<dbReference type="InterPro" id="IPR042187">
    <property type="entry name" value="Flagellin_C_sub2"/>
</dbReference>
<keyword evidence="6" id="KW-0282">Flagellum</keyword>
<dbReference type="SUPFAM" id="SSF64518">
    <property type="entry name" value="Phase 1 flagellin"/>
    <property type="match status" value="1"/>
</dbReference>
<feature type="domain" description="Flagellin C-terminal" evidence="5">
    <location>
        <begin position="189"/>
        <end position="273"/>
    </location>
</feature>
<dbReference type="Pfam" id="PF00700">
    <property type="entry name" value="Flagellin_C"/>
    <property type="match status" value="1"/>
</dbReference>
<evidence type="ECO:0000259" key="4">
    <source>
        <dbReference type="Pfam" id="PF00669"/>
    </source>
</evidence>
<evidence type="ECO:0000313" key="6">
    <source>
        <dbReference type="EMBL" id="AQS50366.1"/>
    </source>
</evidence>
<dbReference type="GO" id="GO:0005198">
    <property type="term" value="F:structural molecule activity"/>
    <property type="evidence" value="ECO:0007669"/>
    <property type="project" value="UniProtKB-UniRule"/>
</dbReference>
<dbReference type="PANTHER" id="PTHR42792">
    <property type="entry name" value="FLAGELLIN"/>
    <property type="match status" value="1"/>
</dbReference>
<dbReference type="GO" id="GO:0009288">
    <property type="term" value="C:bacterial-type flagellum"/>
    <property type="evidence" value="ECO:0007669"/>
    <property type="project" value="UniProtKB-SubCell"/>
</dbReference>
<keyword evidence="6" id="KW-0969">Cilium</keyword>
<reference evidence="6 7" key="1">
    <citation type="submission" date="2017-01" db="EMBL/GenBank/DDBJ databases">
        <title>Complete Genome Sequence of Paenalcaligenes hominis, Isolated from a paraplegic Patient with neurogenic bladder.</title>
        <authorList>
            <person name="Mukhopadhyay R."/>
            <person name="Joaquin J."/>
            <person name="Hogue R."/>
            <person name="Kilaru A."/>
            <person name="Jospin G."/>
            <person name="Mars K."/>
            <person name="Eisen J.A."/>
            <person name="Chaturvedi V."/>
        </authorList>
    </citation>
    <scope>NUCLEOTIDE SEQUENCE [LARGE SCALE GENOMIC DNA]</scope>
    <source>
        <strain evidence="6 7">15S00501</strain>
    </source>
</reference>
<dbReference type="AlphaFoldDB" id="A0A1U9JX91"/>
<keyword evidence="2 3" id="KW-0975">Bacterial flagellum</keyword>
<keyword evidence="6" id="KW-0966">Cell projection</keyword>
<dbReference type="EMBL" id="CP019697">
    <property type="protein sequence ID" value="AQS50366.1"/>
    <property type="molecule type" value="Genomic_DNA"/>
</dbReference>
<organism evidence="6 7">
    <name type="scientific">Paenalcaligenes hominis</name>
    <dbReference type="NCBI Taxonomy" id="643674"/>
    <lineage>
        <taxon>Bacteria</taxon>
        <taxon>Pseudomonadati</taxon>
        <taxon>Pseudomonadota</taxon>
        <taxon>Betaproteobacteria</taxon>
        <taxon>Burkholderiales</taxon>
        <taxon>Alcaligenaceae</taxon>
        <taxon>Paenalcaligenes</taxon>
    </lineage>
</organism>
<feature type="domain" description="Flagellin N-terminal" evidence="4">
    <location>
        <begin position="6"/>
        <end position="137"/>
    </location>
</feature>
<proteinExistence type="inferred from homology"/>
<sequence length="278" mass="30233">MLSIHFNQHALLAQHHFAQSQTALGQAIERLSSGKRINSAKDDPAGFAIANRMGATIRGLNQASRNANNGISVAQTAEGALNEINHNVQRIRELTVQALNGSYNDTDRLFIQDEIRQRLEEIERIAEQTDFNGIALLGAGASPINIQVGANDGQTIAIQLRAMNLDALGLETFSVSTQAGQPPTEGPLAVLDEALRRIDGLRSHLGAIQNRFESVIRVNQTTSLNLAAARSRIEDTDYALEVSNMVRAQIQQQITASIMAQANQMPQLILKLLRDSGL</sequence>
<evidence type="ECO:0000256" key="1">
    <source>
        <dbReference type="ARBA" id="ARBA00005709"/>
    </source>
</evidence>
<evidence type="ECO:0000313" key="7">
    <source>
        <dbReference type="Proteomes" id="UP000189369"/>
    </source>
</evidence>
<gene>
    <name evidence="6" type="ORF">PAEH1_00275</name>
</gene>
<keyword evidence="3" id="KW-0964">Secreted</keyword>
<dbReference type="KEGG" id="phn:PAEH1_00275"/>
<dbReference type="InterPro" id="IPR001029">
    <property type="entry name" value="Flagellin_N"/>
</dbReference>
<dbReference type="Gene3D" id="6.10.10.10">
    <property type="entry name" value="Flagellar export chaperone, C-terminal domain"/>
    <property type="match status" value="1"/>
</dbReference>
<dbReference type="Pfam" id="PF00669">
    <property type="entry name" value="Flagellin_N"/>
    <property type="match status" value="1"/>
</dbReference>
<dbReference type="GO" id="GO:0005576">
    <property type="term" value="C:extracellular region"/>
    <property type="evidence" value="ECO:0007669"/>
    <property type="project" value="UniProtKB-SubCell"/>
</dbReference>
<dbReference type="STRING" id="643674.PAEH1_00275"/>
<dbReference type="InterPro" id="IPR001492">
    <property type="entry name" value="Flagellin"/>
</dbReference>
<dbReference type="Proteomes" id="UP000189369">
    <property type="component" value="Chromosome"/>
</dbReference>